<dbReference type="Proteomes" id="UP000186168">
    <property type="component" value="Unassembled WGS sequence"/>
</dbReference>
<dbReference type="PROSITE" id="PS51257">
    <property type="entry name" value="PROKAR_LIPOPROTEIN"/>
    <property type="match status" value="1"/>
</dbReference>
<dbReference type="AlphaFoldDB" id="A0A1R1SMP7"/>
<keyword evidence="3" id="KW-1185">Reference proteome</keyword>
<evidence type="ECO:0000313" key="3">
    <source>
        <dbReference type="Proteomes" id="UP000186168"/>
    </source>
</evidence>
<evidence type="ECO:0000313" key="2">
    <source>
        <dbReference type="EMBL" id="OMI39502.1"/>
    </source>
</evidence>
<dbReference type="GeneID" id="96744412"/>
<name>A0A1R1SMP7_9ACTN</name>
<feature type="region of interest" description="Disordered" evidence="1">
    <location>
        <begin position="19"/>
        <end position="65"/>
    </location>
</feature>
<dbReference type="EMBL" id="ASQP01000155">
    <property type="protein sequence ID" value="OMI39502.1"/>
    <property type="molecule type" value="Genomic_DNA"/>
</dbReference>
<protein>
    <recommendedName>
        <fullName evidence="4">Ig-like domain-containing protein</fullName>
    </recommendedName>
</protein>
<evidence type="ECO:0000256" key="1">
    <source>
        <dbReference type="SAM" id="MobiDB-lite"/>
    </source>
</evidence>
<reference evidence="2 3" key="1">
    <citation type="submission" date="2013-05" db="EMBL/GenBank/DDBJ databases">
        <title>Genome sequence of Streptomyces sparsogenes DSM 40356.</title>
        <authorList>
            <person name="Coyne S."/>
            <person name="Seebeck F.P."/>
        </authorList>
    </citation>
    <scope>NUCLEOTIDE SEQUENCE [LARGE SCALE GENOMIC DNA]</scope>
    <source>
        <strain evidence="2 3">DSM 40356</strain>
    </source>
</reference>
<organism evidence="2 3">
    <name type="scientific">Streptomyces sparsogenes DSM 40356</name>
    <dbReference type="NCBI Taxonomy" id="1331668"/>
    <lineage>
        <taxon>Bacteria</taxon>
        <taxon>Bacillati</taxon>
        <taxon>Actinomycetota</taxon>
        <taxon>Actinomycetes</taxon>
        <taxon>Kitasatosporales</taxon>
        <taxon>Streptomycetaceae</taxon>
        <taxon>Streptomyces</taxon>
    </lineage>
</organism>
<comment type="caution">
    <text evidence="2">The sequence shown here is derived from an EMBL/GenBank/DDBJ whole genome shotgun (WGS) entry which is preliminary data.</text>
</comment>
<feature type="compositionally biased region" description="Gly residues" evidence="1">
    <location>
        <begin position="26"/>
        <end position="36"/>
    </location>
</feature>
<gene>
    <name evidence="2" type="ORF">SPAR_10682</name>
</gene>
<accession>A0A1R1SMP7</accession>
<sequence length="179" mass="18634">MRLVAVAAIGLLALTGCGKKGRHSSGSGGFVSGGAGDAPLSTPSGLPTDLPTGLPSGVPSYTPGYTPSYTPSPSYSYSTAPSYDTDARNDISASGCDYNESTSSLEYTLTVNNNETQSMRFSISIVWNDNADQGLLGSDYQSVTVAPGSSQTVKATSYRTLYKATTFTCKIQSAYKFAN</sequence>
<dbReference type="RefSeq" id="WP_245738083.1">
    <property type="nucleotide sequence ID" value="NZ_ASQP01000155.1"/>
</dbReference>
<evidence type="ECO:0008006" key="4">
    <source>
        <dbReference type="Google" id="ProtNLM"/>
    </source>
</evidence>
<proteinExistence type="predicted"/>